<dbReference type="SMART" id="SM00332">
    <property type="entry name" value="PP2Cc"/>
    <property type="match status" value="1"/>
</dbReference>
<dbReference type="InterPro" id="IPR001932">
    <property type="entry name" value="PPM-type_phosphatase-like_dom"/>
</dbReference>
<dbReference type="Pfam" id="PF13672">
    <property type="entry name" value="PP2C_2"/>
    <property type="match status" value="1"/>
</dbReference>
<dbReference type="PROSITE" id="PS51746">
    <property type="entry name" value="PPM_2"/>
    <property type="match status" value="1"/>
</dbReference>
<dbReference type="EMBL" id="BPMK01000015">
    <property type="protein sequence ID" value="GIZ53209.1"/>
    <property type="molecule type" value="Genomic_DNA"/>
</dbReference>
<evidence type="ECO:0000313" key="2">
    <source>
        <dbReference type="EMBL" id="GIZ53209.1"/>
    </source>
</evidence>
<reference evidence="2 3" key="1">
    <citation type="journal article" date="2022" name="Int. J. Syst. Evol. Microbiol.">
        <title>Noviherbaspirillum aridicola sp. nov., isolated from an arid soil in Pakistan.</title>
        <authorList>
            <person name="Khan I.U."/>
            <person name="Saqib M."/>
            <person name="Amin A."/>
            <person name="Hussain F."/>
            <person name="Li L."/>
            <person name="Liu Y.H."/>
            <person name="Fang B.Z."/>
            <person name="Ahmed I."/>
            <person name="Li W.J."/>
        </authorList>
    </citation>
    <scope>NUCLEOTIDE SEQUENCE [LARGE SCALE GENOMIC DNA]</scope>
    <source>
        <strain evidence="2 3">NCCP-691</strain>
    </source>
</reference>
<dbReference type="RefSeq" id="WP_220809634.1">
    <property type="nucleotide sequence ID" value="NZ_BPMK01000015.1"/>
</dbReference>
<dbReference type="InterPro" id="IPR036457">
    <property type="entry name" value="PPM-type-like_dom_sf"/>
</dbReference>
<dbReference type="Proteomes" id="UP000887222">
    <property type="component" value="Unassembled WGS sequence"/>
</dbReference>
<dbReference type="SUPFAM" id="SSF81606">
    <property type="entry name" value="PP2C-like"/>
    <property type="match status" value="1"/>
</dbReference>
<comment type="caution">
    <text evidence="2">The sequence shown here is derived from an EMBL/GenBank/DDBJ whole genome shotgun (WGS) entry which is preliminary data.</text>
</comment>
<feature type="domain" description="PPM-type phosphatase" evidence="1">
    <location>
        <begin position="8"/>
        <end position="245"/>
    </location>
</feature>
<dbReference type="PANTHER" id="PTHR13832:SF827">
    <property type="entry name" value="PROTEIN PHOSPHATASE 1L"/>
    <property type="match status" value="1"/>
</dbReference>
<dbReference type="Gene3D" id="3.60.40.10">
    <property type="entry name" value="PPM-type phosphatase domain"/>
    <property type="match status" value="1"/>
</dbReference>
<sequence>MQLTPNLEFASRTDPGLVRAQNEDALAYSPDYAYAILADGMGGYNAGEIASGMAVAVMVDELDEQLARDDADASQALASAVRLANEEVFCAAQSRPDYRGMGTTLVAAVFRPGRVTVAHVGDSRLYRLRRQSLVRLTSDHSVVQEQIKAGMLDEQAAAASPERHLLTRALGVEPQVEVDVHEHGVQPDDLYLLCSDGLTDMLADAEIAALLAAHGATPDPACERLVEAANERGGLDNISVLLVRIPPGEPGEEGLFSRIYRQMRRSI</sequence>
<dbReference type="NCBIfam" id="NF033484">
    <property type="entry name" value="Stp1_PP2C_phos"/>
    <property type="match status" value="1"/>
</dbReference>
<dbReference type="SMART" id="SM00331">
    <property type="entry name" value="PP2C_SIG"/>
    <property type="match status" value="1"/>
</dbReference>
<dbReference type="CDD" id="cd00143">
    <property type="entry name" value="PP2Cc"/>
    <property type="match status" value="1"/>
</dbReference>
<evidence type="ECO:0000259" key="1">
    <source>
        <dbReference type="PROSITE" id="PS51746"/>
    </source>
</evidence>
<dbReference type="PANTHER" id="PTHR13832">
    <property type="entry name" value="PROTEIN PHOSPHATASE 2C"/>
    <property type="match status" value="1"/>
</dbReference>
<accession>A0ABQ4Q934</accession>
<organism evidence="2 3">
    <name type="scientific">Noviherbaspirillum aridicola</name>
    <dbReference type="NCBI Taxonomy" id="2849687"/>
    <lineage>
        <taxon>Bacteria</taxon>
        <taxon>Pseudomonadati</taxon>
        <taxon>Pseudomonadota</taxon>
        <taxon>Betaproteobacteria</taxon>
        <taxon>Burkholderiales</taxon>
        <taxon>Oxalobacteraceae</taxon>
        <taxon>Noviherbaspirillum</taxon>
    </lineage>
</organism>
<evidence type="ECO:0000313" key="3">
    <source>
        <dbReference type="Proteomes" id="UP000887222"/>
    </source>
</evidence>
<protein>
    <submittedName>
        <fullName evidence="2">Protein phosphatase</fullName>
    </submittedName>
</protein>
<name>A0ABQ4Q934_9BURK</name>
<proteinExistence type="predicted"/>
<dbReference type="InterPro" id="IPR015655">
    <property type="entry name" value="PP2C"/>
</dbReference>
<keyword evidence="3" id="KW-1185">Reference proteome</keyword>
<gene>
    <name evidence="2" type="ORF">NCCP691_32230</name>
</gene>